<dbReference type="PANTHER" id="PTHR22683">
    <property type="entry name" value="SPORULATION PROTEIN RELATED"/>
    <property type="match status" value="1"/>
</dbReference>
<dbReference type="SUPFAM" id="SSF52540">
    <property type="entry name" value="P-loop containing nucleoside triphosphate hydrolases"/>
    <property type="match status" value="1"/>
</dbReference>
<keyword evidence="7" id="KW-1185">Reference proteome</keyword>
<dbReference type="Pfam" id="PF01580">
    <property type="entry name" value="FtsK_SpoIIIE"/>
    <property type="match status" value="1"/>
</dbReference>
<evidence type="ECO:0000259" key="5">
    <source>
        <dbReference type="PROSITE" id="PS50901"/>
    </source>
</evidence>
<evidence type="ECO:0000256" key="3">
    <source>
        <dbReference type="PROSITE-ProRule" id="PRU00289"/>
    </source>
</evidence>
<proteinExistence type="predicted"/>
<gene>
    <name evidence="6" type="ORF">FYJ24_02920</name>
</gene>
<dbReference type="EMBL" id="VULO01000003">
    <property type="protein sequence ID" value="MSS83727.1"/>
    <property type="molecule type" value="Genomic_DNA"/>
</dbReference>
<dbReference type="PANTHER" id="PTHR22683:SF1">
    <property type="entry name" value="TYPE VII SECRETION SYSTEM PROTEIN ESSC"/>
    <property type="match status" value="1"/>
</dbReference>
<protein>
    <recommendedName>
        <fullName evidence="5">FtsK domain-containing protein</fullName>
    </recommendedName>
</protein>
<dbReference type="Gene3D" id="3.40.50.300">
    <property type="entry name" value="P-loop containing nucleotide triphosphate hydrolases"/>
    <property type="match status" value="1"/>
</dbReference>
<dbReference type="InterPro" id="IPR027417">
    <property type="entry name" value="P-loop_NTPase"/>
</dbReference>
<feature type="domain" description="FtsK" evidence="5">
    <location>
        <begin position="336"/>
        <end position="523"/>
    </location>
</feature>
<dbReference type="PROSITE" id="PS50901">
    <property type="entry name" value="FTSK"/>
    <property type="match status" value="1"/>
</dbReference>
<dbReference type="CDD" id="cd01127">
    <property type="entry name" value="TrwB_TraG_TraD_VirD4"/>
    <property type="match status" value="1"/>
</dbReference>
<evidence type="ECO:0000256" key="4">
    <source>
        <dbReference type="SAM" id="Phobius"/>
    </source>
</evidence>
<feature type="binding site" evidence="3">
    <location>
        <begin position="354"/>
        <end position="361"/>
    </location>
    <ligand>
        <name>ATP</name>
        <dbReference type="ChEBI" id="CHEBI:30616"/>
    </ligand>
</feature>
<dbReference type="GO" id="GO:0005524">
    <property type="term" value="F:ATP binding"/>
    <property type="evidence" value="ECO:0007669"/>
    <property type="project" value="UniProtKB-UniRule"/>
</dbReference>
<evidence type="ECO:0000256" key="1">
    <source>
        <dbReference type="ARBA" id="ARBA00022741"/>
    </source>
</evidence>
<evidence type="ECO:0000313" key="7">
    <source>
        <dbReference type="Proteomes" id="UP000470875"/>
    </source>
</evidence>
<feature type="transmembrane region" description="Helical" evidence="4">
    <location>
        <begin position="136"/>
        <end position="158"/>
    </location>
</feature>
<keyword evidence="1 3" id="KW-0547">Nucleotide-binding</keyword>
<comment type="caution">
    <text evidence="6">The sequence shown here is derived from an EMBL/GenBank/DDBJ whole genome shotgun (WGS) entry which is preliminary data.</text>
</comment>
<dbReference type="InterPro" id="IPR050206">
    <property type="entry name" value="FtsK/SpoIIIE/SftA"/>
</dbReference>
<organism evidence="6 7">
    <name type="scientific">Scrofimicrobium canadense</name>
    <dbReference type="NCBI Taxonomy" id="2652290"/>
    <lineage>
        <taxon>Bacteria</taxon>
        <taxon>Bacillati</taxon>
        <taxon>Actinomycetota</taxon>
        <taxon>Actinomycetes</taxon>
        <taxon>Actinomycetales</taxon>
        <taxon>Actinomycetaceae</taxon>
        <taxon>Scrofimicrobium</taxon>
    </lineage>
</organism>
<reference evidence="6 7" key="1">
    <citation type="submission" date="2019-08" db="EMBL/GenBank/DDBJ databases">
        <title>In-depth cultivation of the pig gut microbiome towards novel bacterial diversity and tailored functional studies.</title>
        <authorList>
            <person name="Wylensek D."/>
            <person name="Hitch T.C.A."/>
            <person name="Clavel T."/>
        </authorList>
    </citation>
    <scope>NUCLEOTIDE SEQUENCE [LARGE SCALE GENOMIC DNA]</scope>
    <source>
        <strain evidence="6 7">WB03_NA08</strain>
    </source>
</reference>
<evidence type="ECO:0000313" key="6">
    <source>
        <dbReference type="EMBL" id="MSS83727.1"/>
    </source>
</evidence>
<dbReference type="GO" id="GO:0003677">
    <property type="term" value="F:DNA binding"/>
    <property type="evidence" value="ECO:0007669"/>
    <property type="project" value="InterPro"/>
</dbReference>
<keyword evidence="4" id="KW-1133">Transmembrane helix</keyword>
<sequence length="895" mass="97415">MPHRDALSAALHLACVRGPDRGIVIALRTQVIIGRRGSIALADPSTPRYAARVSPSRHRGNPRVRVLDMRTEKTVTLRPGNRLQVGSDIWELRHRPTDLRWPLPSPSRTPMKWMRLSPLIFIVFALSRWMPVRLHYLVAALVSVVMVALSLWLTRYLVRRSRYDPALLSLAVHTRQNHPRVTTPVRVWLYAVGGRSVEVSARHSIACVGPDAEVHARWIAAQLSIASGLPLSGSQCPAADPSVWLCGNETAADAPEGTYVVAWGHTAERVPQECLQIVNSRPIAASGWMHISDKSEEIPSLVTWDQLGIDCSIPATAARWQTRKRILEVPVGAHERGTVTIDLPGDGPHGLVAGSTGSGKSEALRTWICSLALHNSPSDLQLVLIDYKGGAGLGPLQRLPHVVEFHTDLEAPMTAWLLRRLGRVMTDRKEHLHNAGFTDIYQWECSRLDAPPRIVVVIDEFQALGEDHPEFLPALGRLAAQGRSLGIHLIVSTQHPGPVVTATLKANLDIRVALRCTEDADSQAVLGNAAAAALPRVPGRGLIGSTLVQFAYGPIPCFPRVPTPASPFPPLLPQSTRATFGVSALGCTLPPPRTPLLIAAPAGRSAELGLWARGIGAAVADYVNLPLVIANAALGPALLGHILCESLKGNRVMVFEEVGPILRELESQGATLEAGRMWAQILSSAGERGNHIIVTDSEGHPTSGRIATRLLQIPSLSAWQDPLMARIVPSLPTFRDASPDCELVREEAISSLAGRFLAMNYVDSLPLTMVQLGDDLMKPVANPLDLPHPVVIDHADAVVGNSGLADTWECTHYLPHQFFQALTAGHTSVYFSQPSLDVVRHLAQRYPADSLWLRASYPYLEDTGVMAVKDAVTWATHRHCDTHHSSHMRVRSQNS</sequence>
<evidence type="ECO:0000256" key="2">
    <source>
        <dbReference type="ARBA" id="ARBA00022840"/>
    </source>
</evidence>
<name>A0A6N7VPS7_9ACTO</name>
<keyword evidence="2 3" id="KW-0067">ATP-binding</keyword>
<dbReference type="AlphaFoldDB" id="A0A6N7VPS7"/>
<accession>A0A6N7VPS7</accession>
<dbReference type="RefSeq" id="WP_154543450.1">
    <property type="nucleotide sequence ID" value="NZ_VULO01000003.1"/>
</dbReference>
<keyword evidence="4" id="KW-0472">Membrane</keyword>
<dbReference type="InterPro" id="IPR002543">
    <property type="entry name" value="FtsK_dom"/>
</dbReference>
<keyword evidence="4" id="KW-0812">Transmembrane</keyword>
<dbReference type="Proteomes" id="UP000470875">
    <property type="component" value="Unassembled WGS sequence"/>
</dbReference>